<evidence type="ECO:0000256" key="15">
    <source>
        <dbReference type="ARBA" id="ARBA00023316"/>
    </source>
</evidence>
<keyword evidence="14" id="KW-0511">Multifunctional enzyme</keyword>
<dbReference type="InterPro" id="IPR001264">
    <property type="entry name" value="Glyco_trans_51"/>
</dbReference>
<dbReference type="SUPFAM" id="SSF56601">
    <property type="entry name" value="beta-lactamase/transpeptidase-like"/>
    <property type="match status" value="1"/>
</dbReference>
<evidence type="ECO:0000256" key="4">
    <source>
        <dbReference type="ARBA" id="ARBA00007739"/>
    </source>
</evidence>
<dbReference type="GO" id="GO:0005886">
    <property type="term" value="C:plasma membrane"/>
    <property type="evidence" value="ECO:0007669"/>
    <property type="project" value="UniProtKB-SubCell"/>
</dbReference>
<evidence type="ECO:0000256" key="1">
    <source>
        <dbReference type="ARBA" id="ARBA00004236"/>
    </source>
</evidence>
<evidence type="ECO:0000313" key="21">
    <source>
        <dbReference type="EMBL" id="TDE46567.1"/>
    </source>
</evidence>
<proteinExistence type="inferred from homology"/>
<dbReference type="GO" id="GO:0030288">
    <property type="term" value="C:outer membrane-bounded periplasmic space"/>
    <property type="evidence" value="ECO:0007669"/>
    <property type="project" value="TreeGrafter"/>
</dbReference>
<evidence type="ECO:0000313" key="22">
    <source>
        <dbReference type="Proteomes" id="UP000294814"/>
    </source>
</evidence>
<keyword evidence="18" id="KW-1133">Transmembrane helix</keyword>
<evidence type="ECO:0000256" key="10">
    <source>
        <dbReference type="ARBA" id="ARBA00022801"/>
    </source>
</evidence>
<dbReference type="PANTHER" id="PTHR32282:SF11">
    <property type="entry name" value="PENICILLIN-BINDING PROTEIN 1B"/>
    <property type="match status" value="1"/>
</dbReference>
<dbReference type="InterPro" id="IPR050396">
    <property type="entry name" value="Glycosyltr_51/Transpeptidase"/>
</dbReference>
<keyword evidence="6" id="KW-0121">Carboxypeptidase</keyword>
<dbReference type="Gene3D" id="3.40.710.10">
    <property type="entry name" value="DD-peptidase/beta-lactamase superfamily"/>
    <property type="match status" value="2"/>
</dbReference>
<comment type="similarity">
    <text evidence="3">In the C-terminal section; belongs to the transpeptidase family.</text>
</comment>
<protein>
    <submittedName>
        <fullName evidence="21">Penicillin-binding protein</fullName>
    </submittedName>
</protein>
<keyword evidence="13 18" id="KW-0472">Membrane</keyword>
<gene>
    <name evidence="21" type="ORF">E0I26_00340</name>
</gene>
<comment type="catalytic activity">
    <reaction evidence="16">
        <text>Preferential cleavage: (Ac)2-L-Lys-D-Ala-|-D-Ala. Also transpeptidation of peptidyl-alanyl moieties that are N-acyl substituents of D-alanine.</text>
        <dbReference type="EC" id="3.4.16.4"/>
    </reaction>
</comment>
<comment type="caution">
    <text evidence="21">The sequence shown here is derived from an EMBL/GenBank/DDBJ whole genome shotgun (WGS) entry which is preliminary data.</text>
</comment>
<evidence type="ECO:0000256" key="13">
    <source>
        <dbReference type="ARBA" id="ARBA00023136"/>
    </source>
</evidence>
<evidence type="ECO:0000256" key="18">
    <source>
        <dbReference type="SAM" id="Phobius"/>
    </source>
</evidence>
<dbReference type="GO" id="GO:0008360">
    <property type="term" value="P:regulation of cell shape"/>
    <property type="evidence" value="ECO:0007669"/>
    <property type="project" value="UniProtKB-KW"/>
</dbReference>
<evidence type="ECO:0000259" key="19">
    <source>
        <dbReference type="Pfam" id="PF00905"/>
    </source>
</evidence>
<keyword evidence="12" id="KW-0573">Peptidoglycan synthesis</keyword>
<keyword evidence="11" id="KW-0133">Cell shape</keyword>
<feature type="domain" description="Penicillin-binding protein transpeptidase" evidence="19">
    <location>
        <begin position="430"/>
        <end position="684"/>
    </location>
</feature>
<dbReference type="GO" id="GO:0009002">
    <property type="term" value="F:serine-type D-Ala-D-Ala carboxypeptidase activity"/>
    <property type="evidence" value="ECO:0007669"/>
    <property type="project" value="UniProtKB-EC"/>
</dbReference>
<comment type="catalytic activity">
    <reaction evidence="17">
        <text>[GlcNAc-(1-&gt;4)-Mur2Ac(oyl-L-Ala-gamma-D-Glu-L-Lys-D-Ala-D-Ala)](n)-di-trans,octa-cis-undecaprenyl diphosphate + beta-D-GlcNAc-(1-&gt;4)-Mur2Ac(oyl-L-Ala-gamma-D-Glu-L-Lys-D-Ala-D-Ala)-di-trans,octa-cis-undecaprenyl diphosphate = [GlcNAc-(1-&gt;4)-Mur2Ac(oyl-L-Ala-gamma-D-Glu-L-Lys-D-Ala-D-Ala)](n+1)-di-trans,octa-cis-undecaprenyl diphosphate + di-trans,octa-cis-undecaprenyl diphosphate + H(+)</text>
        <dbReference type="Rhea" id="RHEA:23708"/>
        <dbReference type="Rhea" id="RHEA-COMP:9602"/>
        <dbReference type="Rhea" id="RHEA-COMP:9603"/>
        <dbReference type="ChEBI" id="CHEBI:15378"/>
        <dbReference type="ChEBI" id="CHEBI:58405"/>
        <dbReference type="ChEBI" id="CHEBI:60033"/>
        <dbReference type="ChEBI" id="CHEBI:78435"/>
        <dbReference type="EC" id="2.4.99.28"/>
    </reaction>
</comment>
<dbReference type="Gene3D" id="1.10.3810.10">
    <property type="entry name" value="Biosynthetic peptidoglycan transglycosylase-like"/>
    <property type="match status" value="1"/>
</dbReference>
<dbReference type="RefSeq" id="WP_131914518.1">
    <property type="nucleotide sequence ID" value="NZ_SMLG01000001.1"/>
</dbReference>
<organism evidence="21 22">
    <name type="scientific">Flavobacterium rhamnosiphilum</name>
    <dbReference type="NCBI Taxonomy" id="2541724"/>
    <lineage>
        <taxon>Bacteria</taxon>
        <taxon>Pseudomonadati</taxon>
        <taxon>Bacteroidota</taxon>
        <taxon>Flavobacteriia</taxon>
        <taxon>Flavobacteriales</taxon>
        <taxon>Flavobacteriaceae</taxon>
        <taxon>Flavobacterium</taxon>
    </lineage>
</organism>
<comment type="pathway">
    <text evidence="2">Cell wall biogenesis; peptidoglycan biosynthesis.</text>
</comment>
<evidence type="ECO:0000256" key="12">
    <source>
        <dbReference type="ARBA" id="ARBA00022984"/>
    </source>
</evidence>
<keyword evidence="18" id="KW-0812">Transmembrane</keyword>
<dbReference type="SUPFAM" id="SSF53955">
    <property type="entry name" value="Lysozyme-like"/>
    <property type="match status" value="1"/>
</dbReference>
<keyword evidence="7" id="KW-0645">Protease</keyword>
<keyword evidence="22" id="KW-1185">Reference proteome</keyword>
<evidence type="ECO:0000256" key="11">
    <source>
        <dbReference type="ARBA" id="ARBA00022960"/>
    </source>
</evidence>
<dbReference type="EMBL" id="SMLG01000001">
    <property type="protein sequence ID" value="TDE46567.1"/>
    <property type="molecule type" value="Genomic_DNA"/>
</dbReference>
<evidence type="ECO:0000256" key="8">
    <source>
        <dbReference type="ARBA" id="ARBA00022676"/>
    </source>
</evidence>
<keyword evidence="5" id="KW-1003">Cell membrane</keyword>
<evidence type="ECO:0000256" key="2">
    <source>
        <dbReference type="ARBA" id="ARBA00004752"/>
    </source>
</evidence>
<dbReference type="Pfam" id="PF00912">
    <property type="entry name" value="Transgly"/>
    <property type="match status" value="1"/>
</dbReference>
<dbReference type="InterPro" id="IPR023346">
    <property type="entry name" value="Lysozyme-like_dom_sf"/>
</dbReference>
<dbReference type="PANTHER" id="PTHR32282">
    <property type="entry name" value="BINDING PROTEIN TRANSPEPTIDASE, PUTATIVE-RELATED"/>
    <property type="match status" value="1"/>
</dbReference>
<dbReference type="AlphaFoldDB" id="A0A4R5FC77"/>
<comment type="subcellular location">
    <subcellularLocation>
        <location evidence="1">Cell membrane</location>
    </subcellularLocation>
</comment>
<keyword evidence="9" id="KW-0808">Transferase</keyword>
<evidence type="ECO:0000256" key="3">
    <source>
        <dbReference type="ARBA" id="ARBA00007090"/>
    </source>
</evidence>
<evidence type="ECO:0000256" key="9">
    <source>
        <dbReference type="ARBA" id="ARBA00022679"/>
    </source>
</evidence>
<keyword evidence="10" id="KW-0378">Hydrolase</keyword>
<dbReference type="OrthoDB" id="9766909at2"/>
<evidence type="ECO:0000256" key="6">
    <source>
        <dbReference type="ARBA" id="ARBA00022645"/>
    </source>
</evidence>
<dbReference type="GO" id="GO:0071555">
    <property type="term" value="P:cell wall organization"/>
    <property type="evidence" value="ECO:0007669"/>
    <property type="project" value="UniProtKB-KW"/>
</dbReference>
<evidence type="ECO:0000256" key="5">
    <source>
        <dbReference type="ARBA" id="ARBA00022475"/>
    </source>
</evidence>
<feature type="domain" description="Glycosyl transferase family 51" evidence="20">
    <location>
        <begin position="73"/>
        <end position="247"/>
    </location>
</feature>
<keyword evidence="8" id="KW-0328">Glycosyltransferase</keyword>
<dbReference type="GO" id="GO:0006508">
    <property type="term" value="P:proteolysis"/>
    <property type="evidence" value="ECO:0007669"/>
    <property type="project" value="UniProtKB-KW"/>
</dbReference>
<dbReference type="GO" id="GO:0009252">
    <property type="term" value="P:peptidoglycan biosynthetic process"/>
    <property type="evidence" value="ECO:0007669"/>
    <property type="project" value="UniProtKB-KW"/>
</dbReference>
<dbReference type="InterPro" id="IPR012338">
    <property type="entry name" value="Beta-lactam/transpept-like"/>
</dbReference>
<comment type="similarity">
    <text evidence="4">In the N-terminal section; belongs to the glycosyltransferase 51 family.</text>
</comment>
<dbReference type="Pfam" id="PF00905">
    <property type="entry name" value="Transpeptidase"/>
    <property type="match status" value="1"/>
</dbReference>
<keyword evidence="15" id="KW-0961">Cell wall biogenesis/degradation</keyword>
<name>A0A4R5FC77_9FLAO</name>
<evidence type="ECO:0000256" key="16">
    <source>
        <dbReference type="ARBA" id="ARBA00034000"/>
    </source>
</evidence>
<dbReference type="GO" id="GO:0008658">
    <property type="term" value="F:penicillin binding"/>
    <property type="evidence" value="ECO:0007669"/>
    <property type="project" value="InterPro"/>
</dbReference>
<evidence type="ECO:0000256" key="17">
    <source>
        <dbReference type="ARBA" id="ARBA00049902"/>
    </source>
</evidence>
<evidence type="ECO:0000256" key="14">
    <source>
        <dbReference type="ARBA" id="ARBA00023268"/>
    </source>
</evidence>
<accession>A0A4R5FC77</accession>
<dbReference type="GO" id="GO:0008955">
    <property type="term" value="F:peptidoglycan glycosyltransferase activity"/>
    <property type="evidence" value="ECO:0007669"/>
    <property type="project" value="UniProtKB-EC"/>
</dbReference>
<dbReference type="InterPro" id="IPR036950">
    <property type="entry name" value="PBP_transglycosylase"/>
</dbReference>
<dbReference type="InterPro" id="IPR001460">
    <property type="entry name" value="PCN-bd_Tpept"/>
</dbReference>
<sequence>MAIKKNNNQTKNIDKDITYYKKKFWKIFFYGMGAVGLFFLFASWGLFGSMPSFEDLENPDSNLATEIISADGVVLGKYFEKNRSQLKYSDLPKNLVQALIATEDARFYEHSGIDGRGTLRAISSLGTSGGASTLTQQLAKQLFHGEGSKFLPFRIVQKIKEWIIAIRLERQYTKNEIIAMYCNVYDFGNNSVGVSSAAKTYFSKEPKDLTISESAILVGMFKNSGLYNPIRNPQGVKNRRNVVLLQMEKGKIISKEEKERLQSLPIKLNFKLETHKDGTATYFREYLRDYMKKWAEENKKPDGSDYDIYKDGLKIYTTIDSRMQLHAEEAVTAHMANLQEEFFNQTKGNKNAPFVNISSVETQRILNQAMKSSNRWAVMKSMDKSDEEIIKSFSEKAKMTVFSWKGEKDTIMTPLDSIRYYKHFLQSGLMAMEPQTGNIKAWVGGINYKYFQYDHVGQGARQVGSTFKPFVYATAIEQLNMSPCDSIIDGPFVIRKGRHHVTEDWEPRNSDNKYRGMVTLKRGLANSINTISAKLIDKVGPEAVIDLTHKLGVKSEIVNQPSIALGAVEITVEDMVAAYSTFANQGVYMKPQFISKIEDKSGVVIYEPIPESHDVLNKDIAYAVVKLLEGVTEGGSGDRLRTTGGGNGDNRWTGYPYQFKNPIAGKTGTTQNQSDGWFMGMVPNLVTGVWVGCEDRSARFKSITYGQGATAALPVWGYFMKLCYADPALKISKGPFERPANLSIKVDCYVPKKVVDTTAVEQDTEEFEL</sequence>
<dbReference type="Proteomes" id="UP000294814">
    <property type="component" value="Unassembled WGS sequence"/>
</dbReference>
<feature type="transmembrane region" description="Helical" evidence="18">
    <location>
        <begin position="27"/>
        <end position="47"/>
    </location>
</feature>
<evidence type="ECO:0000256" key="7">
    <source>
        <dbReference type="ARBA" id="ARBA00022670"/>
    </source>
</evidence>
<evidence type="ECO:0000259" key="20">
    <source>
        <dbReference type="Pfam" id="PF00912"/>
    </source>
</evidence>
<reference evidence="21 22" key="1">
    <citation type="submission" date="2019-03" db="EMBL/GenBank/DDBJ databases">
        <title>Novel species of Flavobacterium.</title>
        <authorList>
            <person name="Liu Q."/>
            <person name="Xin Y.-H."/>
        </authorList>
    </citation>
    <scope>NUCLEOTIDE SEQUENCE [LARGE SCALE GENOMIC DNA]</scope>
    <source>
        <strain evidence="21 22">LB3P52</strain>
    </source>
</reference>